<evidence type="ECO:0000256" key="1">
    <source>
        <dbReference type="SAM" id="Phobius"/>
    </source>
</evidence>
<keyword evidence="1" id="KW-0472">Membrane</keyword>
<keyword evidence="1" id="KW-1133">Transmembrane helix</keyword>
<dbReference type="Gene3D" id="3.55.50.30">
    <property type="match status" value="1"/>
</dbReference>
<evidence type="ECO:0000259" key="3">
    <source>
        <dbReference type="Pfam" id="PF16344"/>
    </source>
</evidence>
<dbReference type="InterPro" id="IPR006860">
    <property type="entry name" value="FecR"/>
</dbReference>
<keyword evidence="5" id="KW-1185">Reference proteome</keyword>
<gene>
    <name evidence="4" type="ORF">H7F21_06500</name>
</gene>
<evidence type="ECO:0000313" key="4">
    <source>
        <dbReference type="EMBL" id="MBC2844738.1"/>
    </source>
</evidence>
<dbReference type="RefSeq" id="WP_185788384.1">
    <property type="nucleotide sequence ID" value="NZ_JACLCP010000001.1"/>
</dbReference>
<feature type="domain" description="Protein FecR C-terminal" evidence="3">
    <location>
        <begin position="231"/>
        <end position="297"/>
    </location>
</feature>
<dbReference type="Gene3D" id="2.60.120.1440">
    <property type="match status" value="1"/>
</dbReference>
<name>A0A842IV75_9FLAO</name>
<dbReference type="PANTHER" id="PTHR30273">
    <property type="entry name" value="PERIPLASMIC SIGNAL SENSOR AND SIGMA FACTOR ACTIVATOR FECR-RELATED"/>
    <property type="match status" value="1"/>
</dbReference>
<feature type="transmembrane region" description="Helical" evidence="1">
    <location>
        <begin position="74"/>
        <end position="92"/>
    </location>
</feature>
<comment type="caution">
    <text evidence="4">The sequence shown here is derived from an EMBL/GenBank/DDBJ whole genome shotgun (WGS) entry which is preliminary data.</text>
</comment>
<dbReference type="GO" id="GO:0016989">
    <property type="term" value="F:sigma factor antagonist activity"/>
    <property type="evidence" value="ECO:0007669"/>
    <property type="project" value="TreeGrafter"/>
</dbReference>
<feature type="domain" description="FecR protein" evidence="2">
    <location>
        <begin position="105"/>
        <end position="189"/>
    </location>
</feature>
<dbReference type="InterPro" id="IPR012373">
    <property type="entry name" value="Ferrdict_sens_TM"/>
</dbReference>
<sequence length="302" mass="34064">MDKEYLVKKWLSDELSQAEETAFKAMDDASLYEDILQEAQRYRGEDYAKVVSFEELDKHLTTEVSNSDTNWRTVAMRIAAVFVIGLALFTVFNQNNIQSFDTDLAQTENIILPDNSVVSLNELSHLEYNASKWDEKRTLELKGEAFFDVEKGERFDVHTEFGTVSVLGTEFNVISKDGTFKVSCYEGLVSVNYGQEEVKLPAGTEFTLTSGDGIKTNISISEPNWLKNMSVFDNASLDAVLAELEKQYDVNINYVSDNDTIINFTGAFEHNNLENALKSVTQALNLTYTINSQEVEIKNAEN</sequence>
<accession>A0A842IV75</accession>
<dbReference type="PIRSF" id="PIRSF018266">
    <property type="entry name" value="FecR"/>
    <property type="match status" value="1"/>
</dbReference>
<dbReference type="InterPro" id="IPR032508">
    <property type="entry name" value="FecR_C"/>
</dbReference>
<dbReference type="AlphaFoldDB" id="A0A842IV75"/>
<dbReference type="EMBL" id="JACLCP010000001">
    <property type="protein sequence ID" value="MBC2844738.1"/>
    <property type="molecule type" value="Genomic_DNA"/>
</dbReference>
<keyword evidence="1" id="KW-0812">Transmembrane</keyword>
<proteinExistence type="predicted"/>
<dbReference type="PANTHER" id="PTHR30273:SF2">
    <property type="entry name" value="PROTEIN FECR"/>
    <property type="match status" value="1"/>
</dbReference>
<dbReference type="Pfam" id="PF16344">
    <property type="entry name" value="FecR_C"/>
    <property type="match status" value="1"/>
</dbReference>
<reference evidence="4" key="1">
    <citation type="submission" date="2020-08" db="EMBL/GenBank/DDBJ databases">
        <title>Winogradskyella ouciana sp. nov., isolated from the hadal seawater of the Mariana Trench.</title>
        <authorList>
            <person name="He X."/>
        </authorList>
    </citation>
    <scope>NUCLEOTIDE SEQUENCE [LARGE SCALE GENOMIC DNA]</scope>
    <source>
        <strain evidence="4">KCTC 52348</strain>
    </source>
</reference>
<evidence type="ECO:0000313" key="5">
    <source>
        <dbReference type="Proteomes" id="UP000533900"/>
    </source>
</evidence>
<organism evidence="4 5">
    <name type="scientific">Winogradskyella flava</name>
    <dbReference type="NCBI Taxonomy" id="1884876"/>
    <lineage>
        <taxon>Bacteria</taxon>
        <taxon>Pseudomonadati</taxon>
        <taxon>Bacteroidota</taxon>
        <taxon>Flavobacteriia</taxon>
        <taxon>Flavobacteriales</taxon>
        <taxon>Flavobacteriaceae</taxon>
        <taxon>Winogradskyella</taxon>
    </lineage>
</organism>
<protein>
    <submittedName>
        <fullName evidence="4">FecR family protein</fullName>
    </submittedName>
</protein>
<dbReference type="Pfam" id="PF04773">
    <property type="entry name" value="FecR"/>
    <property type="match status" value="1"/>
</dbReference>
<evidence type="ECO:0000259" key="2">
    <source>
        <dbReference type="Pfam" id="PF04773"/>
    </source>
</evidence>
<dbReference type="Proteomes" id="UP000533900">
    <property type="component" value="Unassembled WGS sequence"/>
</dbReference>